<comment type="caution">
    <text evidence="1">The sequence shown here is derived from an EMBL/GenBank/DDBJ whole genome shotgun (WGS) entry which is preliminary data.</text>
</comment>
<dbReference type="AlphaFoldDB" id="A0A415TTF5"/>
<dbReference type="RefSeq" id="WP_118412456.1">
    <property type="nucleotide sequence ID" value="NZ_QRPI01000004.1"/>
</dbReference>
<protein>
    <submittedName>
        <fullName evidence="1">Uncharacterized protein</fullName>
    </submittedName>
</protein>
<gene>
    <name evidence="1" type="ORF">DWZ31_11600</name>
</gene>
<name>A0A415TTF5_9FIRM</name>
<reference evidence="1 2" key="1">
    <citation type="submission" date="2018-08" db="EMBL/GenBank/DDBJ databases">
        <title>A genome reference for cultivated species of the human gut microbiota.</title>
        <authorList>
            <person name="Zou Y."/>
            <person name="Xue W."/>
            <person name="Luo G."/>
        </authorList>
    </citation>
    <scope>NUCLEOTIDE SEQUENCE [LARGE SCALE GENOMIC DNA]</scope>
    <source>
        <strain evidence="1 2">AF31-21AC</strain>
    </source>
</reference>
<evidence type="ECO:0000313" key="1">
    <source>
        <dbReference type="EMBL" id="RHN07215.1"/>
    </source>
</evidence>
<dbReference type="Proteomes" id="UP000283586">
    <property type="component" value="Unassembled WGS sequence"/>
</dbReference>
<evidence type="ECO:0000313" key="2">
    <source>
        <dbReference type="Proteomes" id="UP000283586"/>
    </source>
</evidence>
<organism evidence="1 2">
    <name type="scientific">Roseburia intestinalis</name>
    <dbReference type="NCBI Taxonomy" id="166486"/>
    <lineage>
        <taxon>Bacteria</taxon>
        <taxon>Bacillati</taxon>
        <taxon>Bacillota</taxon>
        <taxon>Clostridia</taxon>
        <taxon>Lachnospirales</taxon>
        <taxon>Lachnospiraceae</taxon>
        <taxon>Roseburia</taxon>
    </lineage>
</organism>
<sequence length="162" mass="18101">MFERFGEFDSAEEINLTAEGLKTEGDMESLLVLAEENGIDKEDAKDYWNGYTDTLTTPLGAALGKIDVECKDLKPKQIMTDWVDYIRSQCMEHDDMQAAVRKKGKSIKGCIGKLLEWSFNNQIPVDKDILKAAKVSAGRVTLGIPGMGEAKKIIKKYYTEAK</sequence>
<dbReference type="EMBL" id="QRQN01000013">
    <property type="protein sequence ID" value="RHN07215.1"/>
    <property type="molecule type" value="Genomic_DNA"/>
</dbReference>
<proteinExistence type="predicted"/>
<accession>A0A415TTF5</accession>